<gene>
    <name evidence="1" type="ORF">JWS13_04740</name>
</gene>
<keyword evidence="1" id="KW-0614">Plasmid</keyword>
<evidence type="ECO:0000313" key="2">
    <source>
        <dbReference type="Proteomes" id="UP000662986"/>
    </source>
</evidence>
<evidence type="ECO:0008006" key="3">
    <source>
        <dbReference type="Google" id="ProtNLM"/>
    </source>
</evidence>
<protein>
    <recommendedName>
        <fullName evidence="3">NACHT domain-containing protein</fullName>
    </recommendedName>
</protein>
<dbReference type="InterPro" id="IPR027417">
    <property type="entry name" value="P-loop_NTPase"/>
</dbReference>
<dbReference type="Proteomes" id="UP000662986">
    <property type="component" value="Plasmid unnamed1"/>
</dbReference>
<reference evidence="1 2" key="1">
    <citation type="journal article" date="2021" name="Microbiol. Resour. Announc.">
        <title>Complete Genome Sequences of Two Rhodococcus sp. Strains with Large and Linear Chromosomes, Isolated from Apple Rhizosphere.</title>
        <authorList>
            <person name="Benning S."/>
            <person name="Brugnone N."/>
            <person name="Siani R."/>
            <person name="Kublik S."/>
            <person name="Schloter M."/>
            <person name="Rad V."/>
        </authorList>
    </citation>
    <scope>NUCLEOTIDE SEQUENCE [LARGE SCALE GENOMIC DNA]</scope>
    <source>
        <strain evidence="1 2">R79</strain>
    </source>
</reference>
<dbReference type="EMBL" id="CP070618">
    <property type="protein sequence ID" value="QSE87979.1"/>
    <property type="molecule type" value="Genomic_DNA"/>
</dbReference>
<dbReference type="SUPFAM" id="SSF52540">
    <property type="entry name" value="P-loop containing nucleoside triphosphate hydrolases"/>
    <property type="match status" value="1"/>
</dbReference>
<name>A0A974VZA4_9NOCA</name>
<reference evidence="1 2" key="2">
    <citation type="journal article" date="2022" name="Arch. Microbiol.">
        <title>Rhodococcus pseudokoreensis sp. nov. isolated from the rhizosphere of young M26 apple rootstocks.</title>
        <authorList>
            <person name="Kampfer P."/>
            <person name="Glaeser S.P."/>
            <person name="Blom J."/>
            <person name="Wolf J."/>
            <person name="Benning S."/>
            <person name="Schloter M."/>
            <person name="Neumann-Schaal M."/>
        </authorList>
    </citation>
    <scope>NUCLEOTIDE SEQUENCE [LARGE SCALE GENOMIC DNA]</scope>
    <source>
        <strain evidence="1 2">R79</strain>
    </source>
</reference>
<organism evidence="1 2">
    <name type="scientific">Rhodococcus pseudokoreensis</name>
    <dbReference type="NCBI Taxonomy" id="2811421"/>
    <lineage>
        <taxon>Bacteria</taxon>
        <taxon>Bacillati</taxon>
        <taxon>Actinomycetota</taxon>
        <taxon>Actinomycetes</taxon>
        <taxon>Mycobacteriales</taxon>
        <taxon>Nocardiaceae</taxon>
        <taxon>Rhodococcus</taxon>
    </lineage>
</organism>
<sequence length="238" mass="26145">MIGDGNTVTVGGHHVHNTHVVTAATTPYENSDRPVYLDRLNSVSRGRLEHRRLGAGLSPEQVARTLTERVQVPRQLGELSAGDYRLLVGPLGSGKSDIAEEWFRSRIEDAAKNPAAPVPVWLPVREVDGKISDFIVGEVGLDVLPGLGVDVVVDGLDERTDEAATALRQASEFAARWPKSRIILTSRLQEKVTERVVPVPTLSRTSADRLMRLVAGYRIGHLGRHLEDAIERRSSPCW</sequence>
<keyword evidence="2" id="KW-1185">Reference proteome</keyword>
<proteinExistence type="predicted"/>
<geneLocation type="plasmid" evidence="1 2">
    <name>unnamed1</name>
</geneLocation>
<accession>A0A974VZA4</accession>
<evidence type="ECO:0000313" key="1">
    <source>
        <dbReference type="EMBL" id="QSE87979.1"/>
    </source>
</evidence>
<dbReference type="RefSeq" id="WP_206004738.1">
    <property type="nucleotide sequence ID" value="NZ_CP070618.1"/>
</dbReference>